<dbReference type="Proteomes" id="UP001221142">
    <property type="component" value="Unassembled WGS sequence"/>
</dbReference>
<organism evidence="1 2">
    <name type="scientific">Roridomyces roridus</name>
    <dbReference type="NCBI Taxonomy" id="1738132"/>
    <lineage>
        <taxon>Eukaryota</taxon>
        <taxon>Fungi</taxon>
        <taxon>Dikarya</taxon>
        <taxon>Basidiomycota</taxon>
        <taxon>Agaricomycotina</taxon>
        <taxon>Agaricomycetes</taxon>
        <taxon>Agaricomycetidae</taxon>
        <taxon>Agaricales</taxon>
        <taxon>Marasmiineae</taxon>
        <taxon>Mycenaceae</taxon>
        <taxon>Roridomyces</taxon>
    </lineage>
</organism>
<reference evidence="1" key="1">
    <citation type="submission" date="2023-03" db="EMBL/GenBank/DDBJ databases">
        <title>Massive genome expansion in bonnet fungi (Mycena s.s.) driven by repeated elements and novel gene families across ecological guilds.</title>
        <authorList>
            <consortium name="Lawrence Berkeley National Laboratory"/>
            <person name="Harder C.B."/>
            <person name="Miyauchi S."/>
            <person name="Viragh M."/>
            <person name="Kuo A."/>
            <person name="Thoen E."/>
            <person name="Andreopoulos B."/>
            <person name="Lu D."/>
            <person name="Skrede I."/>
            <person name="Drula E."/>
            <person name="Henrissat B."/>
            <person name="Morin E."/>
            <person name="Kohler A."/>
            <person name="Barry K."/>
            <person name="LaButti K."/>
            <person name="Morin E."/>
            <person name="Salamov A."/>
            <person name="Lipzen A."/>
            <person name="Mereny Z."/>
            <person name="Hegedus B."/>
            <person name="Baldrian P."/>
            <person name="Stursova M."/>
            <person name="Weitz H."/>
            <person name="Taylor A."/>
            <person name="Grigoriev I.V."/>
            <person name="Nagy L.G."/>
            <person name="Martin F."/>
            <person name="Kauserud H."/>
        </authorList>
    </citation>
    <scope>NUCLEOTIDE SEQUENCE</scope>
    <source>
        <strain evidence="1">9284</strain>
    </source>
</reference>
<protein>
    <submittedName>
        <fullName evidence="1">Uncharacterized protein</fullName>
    </submittedName>
</protein>
<comment type="caution">
    <text evidence="1">The sequence shown here is derived from an EMBL/GenBank/DDBJ whole genome shotgun (WGS) entry which is preliminary data.</text>
</comment>
<dbReference type="EMBL" id="JARKIF010000020">
    <property type="protein sequence ID" value="KAJ7617991.1"/>
    <property type="molecule type" value="Genomic_DNA"/>
</dbReference>
<sequence>MSVIGTPRRFTIPILAPAVESKHTFDIFERLWLENRLPVGLAPFQGPGLPHELALVWRYDEGDEPVRRLGSVLMGPSPEMRAAGLEFPLALAPRPGWTRRQMMLEDTVAPYARVYQYDEAITECGLELDTMWTGTVAMPIVDHAELVMVVGVDRPQTAGFRRVIFDALWAFKIAAFLCHAPGTPDTLPYNSVECGIKYLEDPLRCQNIIPETMGERRALERLRYSKFQCMQELLLFAADTFKAFCPKGYAIATRLVDRLFADNPTLTRVVPGPWTNAIFDLGPQTVTRPGSLLARVYSWWWIAITALGEFDALRGGHLILWDLGRVYLFPPGVTWLIPPFMTYSIAAIQPGETRYSITQYTVAPPGWRHWPAATDVFSTEAELLGR</sequence>
<keyword evidence="2" id="KW-1185">Reference proteome</keyword>
<accession>A0AAD7BDV0</accession>
<proteinExistence type="predicted"/>
<name>A0AAD7BDV0_9AGAR</name>
<gene>
    <name evidence="1" type="ORF">FB45DRAFT_1034229</name>
</gene>
<evidence type="ECO:0000313" key="1">
    <source>
        <dbReference type="EMBL" id="KAJ7617991.1"/>
    </source>
</evidence>
<evidence type="ECO:0000313" key="2">
    <source>
        <dbReference type="Proteomes" id="UP001221142"/>
    </source>
</evidence>
<dbReference type="AlphaFoldDB" id="A0AAD7BDV0"/>